<evidence type="ECO:0000256" key="1">
    <source>
        <dbReference type="SAM" id="Phobius"/>
    </source>
</evidence>
<reference evidence="2 3" key="1">
    <citation type="journal article" date="2016" name="Nat. Commun.">
        <title>Thousands of microbial genomes shed light on interconnected biogeochemical processes in an aquifer system.</title>
        <authorList>
            <person name="Anantharaman K."/>
            <person name="Brown C.T."/>
            <person name="Hug L.A."/>
            <person name="Sharon I."/>
            <person name="Castelle C.J."/>
            <person name="Probst A.J."/>
            <person name="Thomas B.C."/>
            <person name="Singh A."/>
            <person name="Wilkins M.J."/>
            <person name="Karaoz U."/>
            <person name="Brodie E.L."/>
            <person name="Williams K.H."/>
            <person name="Hubbard S.S."/>
            <person name="Banfield J.F."/>
        </authorList>
    </citation>
    <scope>NUCLEOTIDE SEQUENCE [LARGE SCALE GENOMIC DNA]</scope>
</reference>
<feature type="transmembrane region" description="Helical" evidence="1">
    <location>
        <begin position="47"/>
        <end position="71"/>
    </location>
</feature>
<dbReference type="EMBL" id="MGHF01000043">
    <property type="protein sequence ID" value="OGM61324.1"/>
    <property type="molecule type" value="Genomic_DNA"/>
</dbReference>
<evidence type="ECO:0000313" key="3">
    <source>
        <dbReference type="Proteomes" id="UP000177082"/>
    </source>
</evidence>
<keyword evidence="1" id="KW-0472">Membrane</keyword>
<organism evidence="2 3">
    <name type="scientific">Candidatus Woesebacteria bacterium RIFCSPLOWO2_01_FULL_39_21</name>
    <dbReference type="NCBI Taxonomy" id="1802519"/>
    <lineage>
        <taxon>Bacteria</taxon>
        <taxon>Candidatus Woeseibacteriota</taxon>
    </lineage>
</organism>
<keyword evidence="1" id="KW-1133">Transmembrane helix</keyword>
<feature type="transmembrane region" description="Helical" evidence="1">
    <location>
        <begin position="12"/>
        <end position="35"/>
    </location>
</feature>
<sequence length="74" mass="8703">MLTPSGFFPWWFWLVGLSIHILFLISLSFIFSLVFKTLFKREGLFRKIFIVLLTIYFLLAIIVFISGNLSIRSL</sequence>
<keyword evidence="1" id="KW-0812">Transmembrane</keyword>
<accession>A0A1F8BB97</accession>
<comment type="caution">
    <text evidence="2">The sequence shown here is derived from an EMBL/GenBank/DDBJ whole genome shotgun (WGS) entry which is preliminary data.</text>
</comment>
<dbReference type="AlphaFoldDB" id="A0A1F8BB97"/>
<protein>
    <submittedName>
        <fullName evidence="2">Uncharacterized protein</fullName>
    </submittedName>
</protein>
<evidence type="ECO:0000313" key="2">
    <source>
        <dbReference type="EMBL" id="OGM61324.1"/>
    </source>
</evidence>
<dbReference type="STRING" id="1802519.A2961_02225"/>
<name>A0A1F8BB97_9BACT</name>
<proteinExistence type="predicted"/>
<gene>
    <name evidence="2" type="ORF">A2961_02225</name>
</gene>
<dbReference type="Proteomes" id="UP000177082">
    <property type="component" value="Unassembled WGS sequence"/>
</dbReference>